<name>A0A9P1DQJ5_9DINO</name>
<gene>
    <name evidence="2" type="ORF">C1SCF055_LOCUS38650</name>
</gene>
<dbReference type="EMBL" id="CAMXCT010006001">
    <property type="protein sequence ID" value="CAI4013696.1"/>
    <property type="molecule type" value="Genomic_DNA"/>
</dbReference>
<protein>
    <submittedName>
        <fullName evidence="4">Dynein regulatory complex protein 10</fullName>
    </submittedName>
</protein>
<evidence type="ECO:0000313" key="3">
    <source>
        <dbReference type="EMBL" id="CAL1167071.1"/>
    </source>
</evidence>
<accession>A0A9P1DQJ5</accession>
<organism evidence="2">
    <name type="scientific">Cladocopium goreaui</name>
    <dbReference type="NCBI Taxonomy" id="2562237"/>
    <lineage>
        <taxon>Eukaryota</taxon>
        <taxon>Sar</taxon>
        <taxon>Alveolata</taxon>
        <taxon>Dinophyceae</taxon>
        <taxon>Suessiales</taxon>
        <taxon>Symbiodiniaceae</taxon>
        <taxon>Cladocopium</taxon>
    </lineage>
</organism>
<dbReference type="Proteomes" id="UP001152797">
    <property type="component" value="Unassembled WGS sequence"/>
</dbReference>
<sequence length="1027" mass="111854">MTSVFHLNHLYHVPTLSQTTTKTCLLLQVAGGQDLESAAESPLLTGRVVAQLAAEEKYRKPPYVTAPGLTGRLCIVAETAHDLQLRDGGMEGSVAREVYGPDRSPAPSIRSLGFLGPGALKASLPESLRFLAEKGGPLANEEAAPGSKAGPSVIDAPRPANAPSSAPTGGPGSADLLSMDEPQVAPSGANSWDPFESGPASAAPTVAAPAGAAPWEAFGGGQSQSPATWDAFQSGSTPSTGSSAQAPFDPNAGWAAGFWESLEIDSDTVMIKAAEDLMSKTMAGVGGPAGKCDASYEDHGGPPWAKGPRAQKQRRRASFARRVLLATSVASCPAEQLLMWNACKTGGSGPVCGARQVGEARSAVLQLDCSKCHKVTHEPVASDTKGVWTTGHAGCNHRPVAAVANLSLEQRQEPWHAHGPDVDAKREMAFRWALAISVDLTHDSVCPKWKLAAYTSTGGHALRIYAPWHVYPVLTRLDLLDPKYSDSAVLPFAARGVRTMDDEKAEAKKASQPTSGGLGNVVKLVVKTFLEEKHYRQLNRILSAQWAGTHSLTAVVRLMEAHGIKVTPEEEERLQGLSEERMIDALVMRMPNQSREQYEHFFLQLSFIASTSTRLRAALETGNPDVVEEALDSAENVGVLQYLLRMAVSHAGSEVQTIGELHDQWLSDTERRMMPLLQAQATQMATQKSLAQARALIGGFMTQTKECGGGFLTKMLDSFEEATLVQTFVGWKEHVKWQQREAAVKKDWEEKKAEAAKRLNDYKSAQRQRVHTVVYNGIKDKELALLGTCFAAMLGEAINSKESKTTEAEAEDLVRKLQGFADEAAVKAKNVFSRMTDGNIEGLKAFTFKAWMDFKVIERSEREINVALKDSVDKFAAFTAKQAEGAKAVMQRMCGNSDISLIQLTMQGWREAILEQKREAEMEEVNKTKKATVSNFVARNKGSAMIASERAAYWRDQELTTYLFCIWKRESKVERMRRYGKERNEKRKKDLVSVKGLFRSFASELESSLKQGTPRIEAAPRRLGQTG</sequence>
<feature type="region of interest" description="Disordered" evidence="1">
    <location>
        <begin position="138"/>
        <end position="248"/>
    </location>
</feature>
<evidence type="ECO:0000313" key="4">
    <source>
        <dbReference type="EMBL" id="CAL4801008.1"/>
    </source>
</evidence>
<dbReference type="EMBL" id="CAMXCT020006001">
    <property type="protein sequence ID" value="CAL1167071.1"/>
    <property type="molecule type" value="Genomic_DNA"/>
</dbReference>
<dbReference type="OrthoDB" id="432313at2759"/>
<evidence type="ECO:0000313" key="2">
    <source>
        <dbReference type="EMBL" id="CAI4013696.1"/>
    </source>
</evidence>
<evidence type="ECO:0000256" key="1">
    <source>
        <dbReference type="SAM" id="MobiDB-lite"/>
    </source>
</evidence>
<feature type="compositionally biased region" description="Polar residues" evidence="1">
    <location>
        <begin position="223"/>
        <end position="245"/>
    </location>
</feature>
<proteinExistence type="predicted"/>
<feature type="compositionally biased region" description="Low complexity" evidence="1">
    <location>
        <begin position="198"/>
        <end position="217"/>
    </location>
</feature>
<keyword evidence="5" id="KW-1185">Reference proteome</keyword>
<reference evidence="3" key="2">
    <citation type="submission" date="2024-04" db="EMBL/GenBank/DDBJ databases">
        <authorList>
            <person name="Chen Y."/>
            <person name="Shah S."/>
            <person name="Dougan E. K."/>
            <person name="Thang M."/>
            <person name="Chan C."/>
        </authorList>
    </citation>
    <scope>NUCLEOTIDE SEQUENCE [LARGE SCALE GENOMIC DNA]</scope>
</reference>
<feature type="compositionally biased region" description="Low complexity" evidence="1">
    <location>
        <begin position="156"/>
        <end position="167"/>
    </location>
</feature>
<reference evidence="2" key="1">
    <citation type="submission" date="2022-10" db="EMBL/GenBank/DDBJ databases">
        <authorList>
            <person name="Chen Y."/>
            <person name="Dougan E. K."/>
            <person name="Chan C."/>
            <person name="Rhodes N."/>
            <person name="Thang M."/>
        </authorList>
    </citation>
    <scope>NUCLEOTIDE SEQUENCE</scope>
</reference>
<dbReference type="EMBL" id="CAMXCT030006001">
    <property type="protein sequence ID" value="CAL4801008.1"/>
    <property type="molecule type" value="Genomic_DNA"/>
</dbReference>
<dbReference type="AlphaFoldDB" id="A0A9P1DQJ5"/>
<evidence type="ECO:0000313" key="5">
    <source>
        <dbReference type="Proteomes" id="UP001152797"/>
    </source>
</evidence>
<comment type="caution">
    <text evidence="2">The sequence shown here is derived from an EMBL/GenBank/DDBJ whole genome shotgun (WGS) entry which is preliminary data.</text>
</comment>